<accession>A0A371EE04</accession>
<feature type="non-terminal residue" evidence="2">
    <location>
        <position position="1"/>
    </location>
</feature>
<feature type="compositionally biased region" description="Polar residues" evidence="1">
    <location>
        <begin position="1"/>
        <end position="10"/>
    </location>
</feature>
<feature type="region of interest" description="Disordered" evidence="1">
    <location>
        <begin position="68"/>
        <end position="133"/>
    </location>
</feature>
<keyword evidence="3" id="KW-1185">Reference proteome</keyword>
<dbReference type="AlphaFoldDB" id="A0A371EE04"/>
<comment type="caution">
    <text evidence="2">The sequence shown here is derived from an EMBL/GenBank/DDBJ whole genome shotgun (WGS) entry which is preliminary data.</text>
</comment>
<reference evidence="2" key="1">
    <citation type="submission" date="2018-05" db="EMBL/GenBank/DDBJ databases">
        <title>Draft genome of Mucuna pruriens seed.</title>
        <authorList>
            <person name="Nnadi N.E."/>
            <person name="Vos R."/>
            <person name="Hasami M.H."/>
            <person name="Devisetty U.K."/>
            <person name="Aguiy J.C."/>
        </authorList>
    </citation>
    <scope>NUCLEOTIDE SEQUENCE [LARGE SCALE GENOMIC DNA]</scope>
    <source>
        <strain evidence="2">JCA_2017</strain>
    </source>
</reference>
<dbReference type="Proteomes" id="UP000257109">
    <property type="component" value="Unassembled WGS sequence"/>
</dbReference>
<organism evidence="2 3">
    <name type="scientific">Mucuna pruriens</name>
    <name type="common">Velvet bean</name>
    <name type="synonym">Dolichos pruriens</name>
    <dbReference type="NCBI Taxonomy" id="157652"/>
    <lineage>
        <taxon>Eukaryota</taxon>
        <taxon>Viridiplantae</taxon>
        <taxon>Streptophyta</taxon>
        <taxon>Embryophyta</taxon>
        <taxon>Tracheophyta</taxon>
        <taxon>Spermatophyta</taxon>
        <taxon>Magnoliopsida</taxon>
        <taxon>eudicotyledons</taxon>
        <taxon>Gunneridae</taxon>
        <taxon>Pentapetalae</taxon>
        <taxon>rosids</taxon>
        <taxon>fabids</taxon>
        <taxon>Fabales</taxon>
        <taxon>Fabaceae</taxon>
        <taxon>Papilionoideae</taxon>
        <taxon>50 kb inversion clade</taxon>
        <taxon>NPAAA clade</taxon>
        <taxon>indigoferoid/millettioid clade</taxon>
        <taxon>Phaseoleae</taxon>
        <taxon>Mucuna</taxon>
    </lineage>
</organism>
<feature type="compositionally biased region" description="Basic and acidic residues" evidence="1">
    <location>
        <begin position="83"/>
        <end position="92"/>
    </location>
</feature>
<evidence type="ECO:0000313" key="2">
    <source>
        <dbReference type="EMBL" id="RDX64270.1"/>
    </source>
</evidence>
<proteinExistence type="predicted"/>
<gene>
    <name evidence="2" type="ORF">CR513_57194</name>
</gene>
<feature type="region of interest" description="Disordered" evidence="1">
    <location>
        <begin position="142"/>
        <end position="161"/>
    </location>
</feature>
<feature type="compositionally biased region" description="Polar residues" evidence="1">
    <location>
        <begin position="144"/>
        <end position="161"/>
    </location>
</feature>
<sequence>MEASAGSTDPINCLEADHKEVQDLPNSEDNHNDIADLGFEAKLTELLYQVCNQEHPKCTNYAEVKSTNEDRVNIDTKVNSAKQPRDKADIKDKSKHTKGNSAEKVSNEADTKATTTSTAEDQTQAGAEFSIPFGSGFEVAQEVNADSNSARIESTESSRPM</sequence>
<evidence type="ECO:0000313" key="3">
    <source>
        <dbReference type="Proteomes" id="UP000257109"/>
    </source>
</evidence>
<feature type="compositionally biased region" description="Polar residues" evidence="1">
    <location>
        <begin position="112"/>
        <end position="125"/>
    </location>
</feature>
<evidence type="ECO:0000256" key="1">
    <source>
        <dbReference type="SAM" id="MobiDB-lite"/>
    </source>
</evidence>
<dbReference type="EMBL" id="QJKJ01014461">
    <property type="protein sequence ID" value="RDX64270.1"/>
    <property type="molecule type" value="Genomic_DNA"/>
</dbReference>
<protein>
    <submittedName>
        <fullName evidence="2">Uncharacterized protein</fullName>
    </submittedName>
</protein>
<name>A0A371EE04_MUCPR</name>
<feature type="region of interest" description="Disordered" evidence="1">
    <location>
        <begin position="1"/>
        <end position="33"/>
    </location>
</feature>
<feature type="compositionally biased region" description="Basic and acidic residues" evidence="1">
    <location>
        <begin position="15"/>
        <end position="33"/>
    </location>
</feature>